<dbReference type="InterPro" id="IPR002577">
    <property type="entry name" value="HTH_HxlR"/>
</dbReference>
<name>D2RDP7_ARCPA</name>
<dbReference type="PaxDb" id="572546-Arcpr_1189"/>
<dbReference type="eggNOG" id="arCOG01057">
    <property type="taxonomic scope" value="Archaea"/>
</dbReference>
<evidence type="ECO:0000313" key="2">
    <source>
        <dbReference type="EMBL" id="ADB58241.1"/>
    </source>
</evidence>
<feature type="domain" description="HTH hxlR-type" evidence="1">
    <location>
        <begin position="20"/>
        <end position="95"/>
    </location>
</feature>
<evidence type="ECO:0000259" key="1">
    <source>
        <dbReference type="Pfam" id="PF01638"/>
    </source>
</evidence>
<sequence>MSKRVNDIIRTVICLSGSLEILEALKESKKRWSVLERIVGDKKILKERLDALIKYRLIEIEVIPDTPKRGTKYYKLTPFGELLLEKIRELEKVVESGDFDT</sequence>
<accession>D2RDP7</accession>
<dbReference type="SUPFAM" id="SSF46785">
    <property type="entry name" value="Winged helix' DNA-binding domain"/>
    <property type="match status" value="1"/>
</dbReference>
<evidence type="ECO:0000313" key="3">
    <source>
        <dbReference type="Proteomes" id="UP000001901"/>
    </source>
</evidence>
<dbReference type="RefSeq" id="WP_012940577.1">
    <property type="nucleotide sequence ID" value="NC_013741.1"/>
</dbReference>
<dbReference type="GeneID" id="8739871"/>
<organism evidence="2 3">
    <name type="scientific">Archaeoglobus profundus (strain DSM 5631 / JCM 9629 / NBRC 100127 / Av18)</name>
    <dbReference type="NCBI Taxonomy" id="572546"/>
    <lineage>
        <taxon>Archaea</taxon>
        <taxon>Methanobacteriati</taxon>
        <taxon>Methanobacteriota</taxon>
        <taxon>Archaeoglobi</taxon>
        <taxon>Archaeoglobales</taxon>
        <taxon>Archaeoglobaceae</taxon>
        <taxon>Archaeoglobus</taxon>
    </lineage>
</organism>
<dbReference type="AlphaFoldDB" id="D2RDP7"/>
<dbReference type="Gene3D" id="1.10.10.10">
    <property type="entry name" value="Winged helix-like DNA-binding domain superfamily/Winged helix DNA-binding domain"/>
    <property type="match status" value="1"/>
</dbReference>
<gene>
    <name evidence="2" type="ordered locus">Arcpr_1189</name>
</gene>
<dbReference type="Pfam" id="PF01638">
    <property type="entry name" value="HxlR"/>
    <property type="match status" value="1"/>
</dbReference>
<dbReference type="EMBL" id="CP001857">
    <property type="protein sequence ID" value="ADB58241.1"/>
    <property type="molecule type" value="Genomic_DNA"/>
</dbReference>
<protein>
    <recommendedName>
        <fullName evidence="1">HTH hxlR-type domain-containing protein</fullName>
    </recommendedName>
</protein>
<dbReference type="HOGENOM" id="CLU_168707_0_0_2"/>
<dbReference type="InterPro" id="IPR036390">
    <property type="entry name" value="WH_DNA-bd_sf"/>
</dbReference>
<dbReference type="Proteomes" id="UP000001901">
    <property type="component" value="Chromosome"/>
</dbReference>
<proteinExistence type="predicted"/>
<reference evidence="2 3" key="1">
    <citation type="journal article" date="2010" name="Stand. Genomic Sci.">
        <title>Complete genome sequence of Archaeoglobus profundus type strain (AV18).</title>
        <authorList>
            <person name="von Jan M."/>
            <person name="Lapidus A."/>
            <person name="Del Rio T.G."/>
            <person name="Copeland A."/>
            <person name="Tice H."/>
            <person name="Cheng J.F."/>
            <person name="Lucas S."/>
            <person name="Chen F."/>
            <person name="Nolan M."/>
            <person name="Goodwin L."/>
            <person name="Han C."/>
            <person name="Pitluck S."/>
            <person name="Liolios K."/>
            <person name="Ivanova N."/>
            <person name="Mavromatis K."/>
            <person name="Ovchinnikova G."/>
            <person name="Chertkov O."/>
            <person name="Pati A."/>
            <person name="Chen A."/>
            <person name="Palaniappan K."/>
            <person name="Land M."/>
            <person name="Hauser L."/>
            <person name="Chang Y.J."/>
            <person name="Jeffries C.D."/>
            <person name="Saunders E."/>
            <person name="Brettin T."/>
            <person name="Detter J.C."/>
            <person name="Chain P."/>
            <person name="Eichinger K."/>
            <person name="Huber H."/>
            <person name="Spring S."/>
            <person name="Rohde M."/>
            <person name="Goker M."/>
            <person name="Wirth R."/>
            <person name="Woyke T."/>
            <person name="Bristow J."/>
            <person name="Eisen J.A."/>
            <person name="Markowitz V."/>
            <person name="Hugenholtz P."/>
            <person name="Kyrpides N.C."/>
            <person name="Klenk H.P."/>
        </authorList>
    </citation>
    <scope>NUCLEOTIDE SEQUENCE [LARGE SCALE GENOMIC DNA]</scope>
    <source>
        <strain evidence="3">DSM 5631 / JCM 9629 / NBRC 100127 / Av18</strain>
    </source>
</reference>
<dbReference type="InterPro" id="IPR036388">
    <property type="entry name" value="WH-like_DNA-bd_sf"/>
</dbReference>
<dbReference type="KEGG" id="apo:Arcpr_1189"/>
<keyword evidence="3" id="KW-1185">Reference proteome</keyword>